<gene>
    <name evidence="2" type="ORF">HaLaN_19726</name>
</gene>
<keyword evidence="3" id="KW-1185">Reference proteome</keyword>
<evidence type="ECO:0000313" key="2">
    <source>
        <dbReference type="EMBL" id="GFH22281.1"/>
    </source>
</evidence>
<evidence type="ECO:0000256" key="1">
    <source>
        <dbReference type="SAM" id="MobiDB-lite"/>
    </source>
</evidence>
<reference evidence="2 3" key="1">
    <citation type="submission" date="2020-02" db="EMBL/GenBank/DDBJ databases">
        <title>Draft genome sequence of Haematococcus lacustris strain NIES-144.</title>
        <authorList>
            <person name="Morimoto D."/>
            <person name="Nakagawa S."/>
            <person name="Yoshida T."/>
            <person name="Sawayama S."/>
        </authorList>
    </citation>
    <scope>NUCLEOTIDE SEQUENCE [LARGE SCALE GENOMIC DNA]</scope>
    <source>
        <strain evidence="2 3">NIES-144</strain>
    </source>
</reference>
<dbReference type="AlphaFoldDB" id="A0A699ZJ07"/>
<name>A0A699ZJ07_HAELA</name>
<feature type="region of interest" description="Disordered" evidence="1">
    <location>
        <begin position="1"/>
        <end position="25"/>
    </location>
</feature>
<comment type="caution">
    <text evidence="2">The sequence shown here is derived from an EMBL/GenBank/DDBJ whole genome shotgun (WGS) entry which is preliminary data.</text>
</comment>
<accession>A0A699ZJ07</accession>
<evidence type="ECO:0000313" key="3">
    <source>
        <dbReference type="Proteomes" id="UP000485058"/>
    </source>
</evidence>
<feature type="compositionally biased region" description="Polar residues" evidence="1">
    <location>
        <begin position="1"/>
        <end position="12"/>
    </location>
</feature>
<protein>
    <submittedName>
        <fullName evidence="2">Uncharacterized protein</fullName>
    </submittedName>
</protein>
<organism evidence="2 3">
    <name type="scientific">Haematococcus lacustris</name>
    <name type="common">Green alga</name>
    <name type="synonym">Haematococcus pluvialis</name>
    <dbReference type="NCBI Taxonomy" id="44745"/>
    <lineage>
        <taxon>Eukaryota</taxon>
        <taxon>Viridiplantae</taxon>
        <taxon>Chlorophyta</taxon>
        <taxon>core chlorophytes</taxon>
        <taxon>Chlorophyceae</taxon>
        <taxon>CS clade</taxon>
        <taxon>Chlamydomonadales</taxon>
        <taxon>Haematococcaceae</taxon>
        <taxon>Haematococcus</taxon>
    </lineage>
</organism>
<proteinExistence type="predicted"/>
<sequence length="83" mass="9192">MQVFQSLRTTQTRSERGVGTQSTLATMTEPCKPQPLDPAFCLLSHNSVAAVSYQESMDLTQMDTSLMPCAANRTVQRISVNRQ</sequence>
<dbReference type="Proteomes" id="UP000485058">
    <property type="component" value="Unassembled WGS sequence"/>
</dbReference>
<dbReference type="EMBL" id="BLLF01002007">
    <property type="protein sequence ID" value="GFH22281.1"/>
    <property type="molecule type" value="Genomic_DNA"/>
</dbReference>